<dbReference type="Proteomes" id="UP000219020">
    <property type="component" value="Unassembled WGS sequence"/>
</dbReference>
<protein>
    <submittedName>
        <fullName evidence="1">Mobile element protein</fullName>
    </submittedName>
</protein>
<reference evidence="2" key="1">
    <citation type="submission" date="2017-04" db="EMBL/GenBank/DDBJ databases">
        <title>Genome evolution of the luminous symbionts of deep sea anglerfish.</title>
        <authorList>
            <person name="Hendry T.A."/>
        </authorList>
    </citation>
    <scope>NUCLEOTIDE SEQUENCE [LARGE SCALE GENOMIC DNA]</scope>
</reference>
<comment type="caution">
    <text evidence="1">The sequence shown here is derived from an EMBL/GenBank/DDBJ whole genome shotgun (WGS) entry which is preliminary data.</text>
</comment>
<dbReference type="AlphaFoldDB" id="A0A2A5T5H8"/>
<dbReference type="EMBL" id="NBYY01000009">
    <property type="protein sequence ID" value="PCS23417.1"/>
    <property type="molecule type" value="Genomic_DNA"/>
</dbReference>
<name>A0A2A5T5H8_9GAMM</name>
<keyword evidence="2" id="KW-1185">Reference proteome</keyword>
<accession>A0A2A5T5H8</accession>
<evidence type="ECO:0000313" key="1">
    <source>
        <dbReference type="EMBL" id="PCS23417.1"/>
    </source>
</evidence>
<sequence>MELSGRLSWIIKRSNTRLAIWKQYNQALVNRSSVTFWINVAAIKAYHCLKHHAPRG</sequence>
<organism evidence="1 2">
    <name type="scientific">Candidatus Enterovibrio escicola</name>
    <dbReference type="NCBI Taxonomy" id="1927127"/>
    <lineage>
        <taxon>Bacteria</taxon>
        <taxon>Pseudomonadati</taxon>
        <taxon>Pseudomonadota</taxon>
        <taxon>Gammaproteobacteria</taxon>
        <taxon>Vibrionales</taxon>
        <taxon>Vibrionaceae</taxon>
        <taxon>Enterovibrio</taxon>
    </lineage>
</organism>
<gene>
    <name evidence="1" type="ORF">BTN49_0380</name>
</gene>
<proteinExistence type="predicted"/>
<evidence type="ECO:0000313" key="2">
    <source>
        <dbReference type="Proteomes" id="UP000219020"/>
    </source>
</evidence>